<keyword evidence="3" id="KW-1185">Reference proteome</keyword>
<reference evidence="2 3" key="1">
    <citation type="submission" date="2020-04" db="EMBL/GenBank/DDBJ databases">
        <title>Genome sequence of Altibacter aquimarinus strain ALE3EI.</title>
        <authorList>
            <person name="Oh H.-M."/>
            <person name="Jang D."/>
        </authorList>
    </citation>
    <scope>NUCLEOTIDE SEQUENCE [LARGE SCALE GENOMIC DNA]</scope>
    <source>
        <strain evidence="2 3">ALE3EI</strain>
    </source>
</reference>
<dbReference type="EMBL" id="CP052909">
    <property type="protein sequence ID" value="QNJ97249.1"/>
    <property type="molecule type" value="Genomic_DNA"/>
</dbReference>
<dbReference type="AlphaFoldDB" id="A0A7G8PSD3"/>
<dbReference type="RefSeq" id="WP_186990851.1">
    <property type="nucleotide sequence ID" value="NZ_CP052909.1"/>
</dbReference>
<feature type="signal peptide" evidence="1">
    <location>
        <begin position="1"/>
        <end position="21"/>
    </location>
</feature>
<dbReference type="PROSITE" id="PS51257">
    <property type="entry name" value="PROKAR_LIPOPROTEIN"/>
    <property type="match status" value="1"/>
</dbReference>
<dbReference type="KEGG" id="alti:ALE3EI_0672"/>
<keyword evidence="1" id="KW-0732">Signal</keyword>
<protein>
    <recommendedName>
        <fullName evidence="4">Rieske domain-containing protein</fullName>
    </recommendedName>
</protein>
<evidence type="ECO:0000313" key="2">
    <source>
        <dbReference type="EMBL" id="QNJ97249.1"/>
    </source>
</evidence>
<evidence type="ECO:0000256" key="1">
    <source>
        <dbReference type="SAM" id="SignalP"/>
    </source>
</evidence>
<organism evidence="2 3">
    <name type="scientific">Constantimarinum furrinae</name>
    <dbReference type="NCBI Taxonomy" id="2562285"/>
    <lineage>
        <taxon>Bacteria</taxon>
        <taxon>Pseudomonadati</taxon>
        <taxon>Bacteroidota</taxon>
        <taxon>Flavobacteriia</taxon>
        <taxon>Flavobacteriales</taxon>
        <taxon>Flavobacteriaceae</taxon>
        <taxon>Altibacter/Constantimarinum group</taxon>
        <taxon>Constantimarinum</taxon>
    </lineage>
</organism>
<evidence type="ECO:0008006" key="4">
    <source>
        <dbReference type="Google" id="ProtNLM"/>
    </source>
</evidence>
<evidence type="ECO:0000313" key="3">
    <source>
        <dbReference type="Proteomes" id="UP000515514"/>
    </source>
</evidence>
<accession>A0A7G8PSD3</accession>
<feature type="chain" id="PRO_5028820060" description="Rieske domain-containing protein" evidence="1">
    <location>
        <begin position="22"/>
        <end position="144"/>
    </location>
</feature>
<name>A0A7G8PSD3_9FLAO</name>
<gene>
    <name evidence="2" type="ORF">ALE3EI_0672</name>
</gene>
<proteinExistence type="predicted"/>
<sequence length="144" mass="16228">MKLYYSIFLLMLLIISCKSDDDVNQDNPNLIDPLVNITLNLNLPEYNSLKFPGNSIIISQQGIRGIVVYNVNNSLYTAFDLSDPNHIPNNCSRMDIVGIIASCPCPNDSNEYDIVTGQHATNENLFPMQMYRAQRTGDNIRITN</sequence>
<dbReference type="Proteomes" id="UP000515514">
    <property type="component" value="Chromosome"/>
</dbReference>